<dbReference type="KEGG" id="kng:KNAG_0G02660"/>
<gene>
    <name evidence="2" type="primary">KNAG0G02660</name>
    <name evidence="2" type="ordered locus">KNAG_0G02660</name>
</gene>
<reference evidence="3" key="2">
    <citation type="submission" date="2012-08" db="EMBL/GenBank/DDBJ databases">
        <title>Genome sequence of Kazachstania naganishii.</title>
        <authorList>
            <person name="Gordon J.L."/>
            <person name="Armisen D."/>
            <person name="Proux-Wera E."/>
            <person name="OhEigeartaigh S.S."/>
            <person name="Byrne K.P."/>
            <person name="Wolfe K.H."/>
        </authorList>
    </citation>
    <scope>NUCLEOTIDE SEQUENCE [LARGE SCALE GENOMIC DNA]</scope>
    <source>
        <strain evidence="3">ATCC MYA-139 / BCRC 22969 / CBS 8797 / CCRC 22969 / KCTC 17520 / NBRC 10181 / NCYC 3082</strain>
    </source>
</reference>
<dbReference type="OrthoDB" id="270284at2759"/>
<proteinExistence type="inferred from homology"/>
<keyword evidence="3" id="KW-1185">Reference proteome</keyword>
<evidence type="ECO:0008006" key="4">
    <source>
        <dbReference type="Google" id="ProtNLM"/>
    </source>
</evidence>
<dbReference type="EMBL" id="HE978320">
    <property type="protein sequence ID" value="CCK71322.1"/>
    <property type="molecule type" value="Genomic_DNA"/>
</dbReference>
<dbReference type="STRING" id="1071383.J7S169"/>
<dbReference type="AlphaFoldDB" id="J7S169"/>
<sequence>MPLSKSLSKIHKNIKAARKATGKPAGVIHPNGRRFKQLNRATLREEKLALKKRLHFDRRACELQRVKFIQDLVNSEEWSSKTSFSLEETVEFISLFIARDDAELDALVEKRRKDRPPSKRQESLQQRREVEQRELETGFLVPDLTSEANVKFLRQWDNDLGAMSTLQTVRVDATATQVSK</sequence>
<dbReference type="InterPro" id="IPR021346">
    <property type="entry name" value="Tma16"/>
</dbReference>
<evidence type="ECO:0000313" key="3">
    <source>
        <dbReference type="Proteomes" id="UP000006310"/>
    </source>
</evidence>
<name>J7S169_HUIN7</name>
<dbReference type="GeneID" id="34527046"/>
<dbReference type="GO" id="GO:0005634">
    <property type="term" value="C:nucleus"/>
    <property type="evidence" value="ECO:0007669"/>
    <property type="project" value="TreeGrafter"/>
</dbReference>
<reference evidence="2 3" key="1">
    <citation type="journal article" date="2011" name="Proc. Natl. Acad. Sci. U.S.A.">
        <title>Evolutionary erosion of yeast sex chromosomes by mating-type switching accidents.</title>
        <authorList>
            <person name="Gordon J.L."/>
            <person name="Armisen D."/>
            <person name="Proux-Wera E."/>
            <person name="Oheigeartaigh S.S."/>
            <person name="Byrne K.P."/>
            <person name="Wolfe K.H."/>
        </authorList>
    </citation>
    <scope>NUCLEOTIDE SEQUENCE [LARGE SCALE GENOMIC DNA]</scope>
    <source>
        <strain evidence="3">ATCC MYA-139 / BCRC 22969 / CBS 8797 / CCRC 22969 / KCTC 17520 / NBRC 10181 / NCYC 3082</strain>
    </source>
</reference>
<dbReference type="Gene3D" id="1.20.1440.170">
    <property type="entry name" value="Translation machinery-associated protein 16-like"/>
    <property type="match status" value="1"/>
</dbReference>
<dbReference type="HOGENOM" id="CLU_106785_0_0_1"/>
<dbReference type="Pfam" id="PF11176">
    <property type="entry name" value="Tma16"/>
    <property type="match status" value="1"/>
</dbReference>
<dbReference type="OMA" id="FWMPDLS"/>
<dbReference type="PANTHER" id="PTHR13349">
    <property type="entry name" value="TRANSLATION MACHINERY-ASSOCIATED PROTEIN 16"/>
    <property type="match status" value="1"/>
</dbReference>
<evidence type="ECO:0000256" key="1">
    <source>
        <dbReference type="ARBA" id="ARBA00034127"/>
    </source>
</evidence>
<dbReference type="Proteomes" id="UP000006310">
    <property type="component" value="Chromosome 7"/>
</dbReference>
<accession>J7S169</accession>
<comment type="similarity">
    <text evidence="1">Belongs to the TMA16 family.</text>
</comment>
<organism evidence="2 3">
    <name type="scientific">Huiozyma naganishii (strain ATCC MYA-139 / BCRC 22969 / CBS 8797 / KCTC 17520 / NBRC 10181 / NCYC 3082 / Yp74L-3)</name>
    <name type="common">Yeast</name>
    <name type="synonym">Kazachstania naganishii</name>
    <dbReference type="NCBI Taxonomy" id="1071383"/>
    <lineage>
        <taxon>Eukaryota</taxon>
        <taxon>Fungi</taxon>
        <taxon>Dikarya</taxon>
        <taxon>Ascomycota</taxon>
        <taxon>Saccharomycotina</taxon>
        <taxon>Saccharomycetes</taxon>
        <taxon>Saccharomycetales</taxon>
        <taxon>Saccharomycetaceae</taxon>
        <taxon>Huiozyma</taxon>
    </lineage>
</organism>
<dbReference type="RefSeq" id="XP_022465568.1">
    <property type="nucleotide sequence ID" value="XM_022609143.1"/>
</dbReference>
<dbReference type="eggNOG" id="ENOG502RY79">
    <property type="taxonomic scope" value="Eukaryota"/>
</dbReference>
<dbReference type="InterPro" id="IPR038356">
    <property type="entry name" value="Tma16_sf"/>
</dbReference>
<dbReference type="PANTHER" id="PTHR13349:SF2">
    <property type="entry name" value="TRANSLATION MACHINERY-ASSOCIATED PROTEIN 16"/>
    <property type="match status" value="1"/>
</dbReference>
<evidence type="ECO:0000313" key="2">
    <source>
        <dbReference type="EMBL" id="CCK71322.1"/>
    </source>
</evidence>
<protein>
    <recommendedName>
        <fullName evidence="4">Translation machinery-associated protein 16</fullName>
    </recommendedName>
</protein>